<gene>
    <name evidence="1" type="ORF">ASPTUDRAFT_217413</name>
</gene>
<proteinExistence type="predicted"/>
<sequence>MGLPRLLSISLFTTPQKRKQRNSNHPSILQYLVHRSSNLSQLIVMVLAATSLPLSRDSRLICYPSHAAPPDHSSVVDNRNLGPTLSSPSAILDFGQKVPTSGLSKMCVKMIDNTTSPFAANDSTLPPSPSTHTPGAQANLTSYYSPEYAVRCYTIGWAASILLGRLRISNPHTSPGVLTPTPLV</sequence>
<organism evidence="1 2">
    <name type="scientific">Aspergillus tubingensis (strain CBS 134.48)</name>
    <dbReference type="NCBI Taxonomy" id="767770"/>
    <lineage>
        <taxon>Eukaryota</taxon>
        <taxon>Fungi</taxon>
        <taxon>Dikarya</taxon>
        <taxon>Ascomycota</taxon>
        <taxon>Pezizomycotina</taxon>
        <taxon>Eurotiomycetes</taxon>
        <taxon>Eurotiomycetidae</taxon>
        <taxon>Eurotiales</taxon>
        <taxon>Aspergillaceae</taxon>
        <taxon>Aspergillus</taxon>
        <taxon>Aspergillus subgen. Circumdati</taxon>
    </lineage>
</organism>
<accession>A0A1L9NLM8</accession>
<dbReference type="AlphaFoldDB" id="A0A1L9NLM8"/>
<name>A0A1L9NLM8_ASPTC</name>
<reference evidence="2" key="1">
    <citation type="journal article" date="2017" name="Genome Biol.">
        <title>Comparative genomics reveals high biological diversity and specific adaptations in the industrially and medically important fungal genus Aspergillus.</title>
        <authorList>
            <person name="de Vries R.P."/>
            <person name="Riley R."/>
            <person name="Wiebenga A."/>
            <person name="Aguilar-Osorio G."/>
            <person name="Amillis S."/>
            <person name="Uchima C.A."/>
            <person name="Anderluh G."/>
            <person name="Asadollahi M."/>
            <person name="Askin M."/>
            <person name="Barry K."/>
            <person name="Battaglia E."/>
            <person name="Bayram O."/>
            <person name="Benocci T."/>
            <person name="Braus-Stromeyer S.A."/>
            <person name="Caldana C."/>
            <person name="Canovas D."/>
            <person name="Cerqueira G.C."/>
            <person name="Chen F."/>
            <person name="Chen W."/>
            <person name="Choi C."/>
            <person name="Clum A."/>
            <person name="Dos Santos R.A."/>
            <person name="Damasio A.R."/>
            <person name="Diallinas G."/>
            <person name="Emri T."/>
            <person name="Fekete E."/>
            <person name="Flipphi M."/>
            <person name="Freyberg S."/>
            <person name="Gallo A."/>
            <person name="Gournas C."/>
            <person name="Habgood R."/>
            <person name="Hainaut M."/>
            <person name="Harispe M.L."/>
            <person name="Henrissat B."/>
            <person name="Hilden K.S."/>
            <person name="Hope R."/>
            <person name="Hossain A."/>
            <person name="Karabika E."/>
            <person name="Karaffa L."/>
            <person name="Karanyi Z."/>
            <person name="Krasevec N."/>
            <person name="Kuo A."/>
            <person name="Kusch H."/>
            <person name="LaButti K."/>
            <person name="Lagendijk E.L."/>
            <person name="Lapidus A."/>
            <person name="Levasseur A."/>
            <person name="Lindquist E."/>
            <person name="Lipzen A."/>
            <person name="Logrieco A.F."/>
            <person name="MacCabe A."/>
            <person name="Maekelae M.R."/>
            <person name="Malavazi I."/>
            <person name="Melin P."/>
            <person name="Meyer V."/>
            <person name="Mielnichuk N."/>
            <person name="Miskei M."/>
            <person name="Molnar A.P."/>
            <person name="Mule G."/>
            <person name="Ngan C.Y."/>
            <person name="Orejas M."/>
            <person name="Orosz E."/>
            <person name="Ouedraogo J.P."/>
            <person name="Overkamp K.M."/>
            <person name="Park H.-S."/>
            <person name="Perrone G."/>
            <person name="Piumi F."/>
            <person name="Punt P.J."/>
            <person name="Ram A.F."/>
            <person name="Ramon A."/>
            <person name="Rauscher S."/>
            <person name="Record E."/>
            <person name="Riano-Pachon D.M."/>
            <person name="Robert V."/>
            <person name="Roehrig J."/>
            <person name="Ruller R."/>
            <person name="Salamov A."/>
            <person name="Salih N.S."/>
            <person name="Samson R.A."/>
            <person name="Sandor E."/>
            <person name="Sanguinetti M."/>
            <person name="Schuetze T."/>
            <person name="Sepcic K."/>
            <person name="Shelest E."/>
            <person name="Sherlock G."/>
            <person name="Sophianopoulou V."/>
            <person name="Squina F.M."/>
            <person name="Sun H."/>
            <person name="Susca A."/>
            <person name="Todd R.B."/>
            <person name="Tsang A."/>
            <person name="Unkles S.E."/>
            <person name="van de Wiele N."/>
            <person name="van Rossen-Uffink D."/>
            <person name="Oliveira J.V."/>
            <person name="Vesth T.C."/>
            <person name="Visser J."/>
            <person name="Yu J.-H."/>
            <person name="Zhou M."/>
            <person name="Andersen M.R."/>
            <person name="Archer D.B."/>
            <person name="Baker S.E."/>
            <person name="Benoit I."/>
            <person name="Brakhage A.A."/>
            <person name="Braus G.H."/>
            <person name="Fischer R."/>
            <person name="Frisvad J.C."/>
            <person name="Goldman G.H."/>
            <person name="Houbraken J."/>
            <person name="Oakley B."/>
            <person name="Pocsi I."/>
            <person name="Scazzocchio C."/>
            <person name="Seiboth B."/>
            <person name="vanKuyk P.A."/>
            <person name="Wortman J."/>
            <person name="Dyer P.S."/>
            <person name="Grigoriev I.V."/>
        </authorList>
    </citation>
    <scope>NUCLEOTIDE SEQUENCE [LARGE SCALE GENOMIC DNA]</scope>
    <source>
        <strain evidence="2">CBS 134.48</strain>
    </source>
</reference>
<dbReference type="VEuPathDB" id="FungiDB:ASPTUDRAFT_217413"/>
<keyword evidence="2" id="KW-1185">Reference proteome</keyword>
<dbReference type="Proteomes" id="UP000184304">
    <property type="component" value="Unassembled WGS sequence"/>
</dbReference>
<evidence type="ECO:0000313" key="1">
    <source>
        <dbReference type="EMBL" id="OJI90188.1"/>
    </source>
</evidence>
<evidence type="ECO:0000313" key="2">
    <source>
        <dbReference type="Proteomes" id="UP000184304"/>
    </source>
</evidence>
<dbReference type="EMBL" id="KV878176">
    <property type="protein sequence ID" value="OJI90188.1"/>
    <property type="molecule type" value="Genomic_DNA"/>
</dbReference>
<protein>
    <submittedName>
        <fullName evidence="1">Uncharacterized protein</fullName>
    </submittedName>
</protein>